<dbReference type="GO" id="GO:0000978">
    <property type="term" value="F:RNA polymerase II cis-regulatory region sequence-specific DNA binding"/>
    <property type="evidence" value="ECO:0007669"/>
    <property type="project" value="TreeGrafter"/>
</dbReference>
<evidence type="ECO:0000256" key="2">
    <source>
        <dbReference type="ARBA" id="ARBA00023015"/>
    </source>
</evidence>
<evidence type="ECO:0000256" key="1">
    <source>
        <dbReference type="ARBA" id="ARBA00022737"/>
    </source>
</evidence>
<keyword evidence="2" id="KW-0805">Transcription regulation</keyword>
<dbReference type="InterPro" id="IPR009057">
    <property type="entry name" value="Homeodomain-like_sf"/>
</dbReference>
<accession>A0A1J4JPE6</accession>
<dbReference type="Pfam" id="PF00249">
    <property type="entry name" value="Myb_DNA-binding"/>
    <property type="match status" value="2"/>
</dbReference>
<dbReference type="InterPro" id="IPR017930">
    <property type="entry name" value="Myb_dom"/>
</dbReference>
<evidence type="ECO:0000256" key="5">
    <source>
        <dbReference type="ARBA" id="ARBA00023242"/>
    </source>
</evidence>
<dbReference type="AlphaFoldDB" id="A0A1J4JPE6"/>
<dbReference type="PROSITE" id="PS51294">
    <property type="entry name" value="HTH_MYB"/>
    <property type="match status" value="2"/>
</dbReference>
<dbReference type="RefSeq" id="XP_068354167.1">
    <property type="nucleotide sequence ID" value="XM_068493843.1"/>
</dbReference>
<dbReference type="GeneID" id="94828547"/>
<dbReference type="FunFam" id="1.10.10.60:FF:000010">
    <property type="entry name" value="Transcriptional activator Myb isoform A"/>
    <property type="match status" value="1"/>
</dbReference>
<dbReference type="GO" id="GO:0001006">
    <property type="term" value="F:RNA polymerase III type 3 promoter sequence-specific DNA binding"/>
    <property type="evidence" value="ECO:0007669"/>
    <property type="project" value="TreeGrafter"/>
</dbReference>
<dbReference type="VEuPathDB" id="TrichDB:TRFO_07704"/>
<dbReference type="PANTHER" id="PTHR46621">
    <property type="entry name" value="SNRNA-ACTIVATING PROTEIN COMPLEX SUBUNIT 4"/>
    <property type="match status" value="1"/>
</dbReference>
<dbReference type="SMART" id="SM00717">
    <property type="entry name" value="SANT"/>
    <property type="match status" value="2"/>
</dbReference>
<keyword evidence="9" id="KW-1185">Reference proteome</keyword>
<dbReference type="PANTHER" id="PTHR46621:SF1">
    <property type="entry name" value="SNRNA-ACTIVATING PROTEIN COMPLEX SUBUNIT 4"/>
    <property type="match status" value="1"/>
</dbReference>
<feature type="domain" description="HTH myb-type" evidence="7">
    <location>
        <begin position="29"/>
        <end position="84"/>
    </location>
</feature>
<dbReference type="GO" id="GO:0042796">
    <property type="term" value="P:snRNA transcription by RNA polymerase III"/>
    <property type="evidence" value="ECO:0007669"/>
    <property type="project" value="TreeGrafter"/>
</dbReference>
<dbReference type="GO" id="GO:0019185">
    <property type="term" value="C:snRNA-activating protein complex"/>
    <property type="evidence" value="ECO:0007669"/>
    <property type="project" value="TreeGrafter"/>
</dbReference>
<name>A0A1J4JPE6_9EUKA</name>
<evidence type="ECO:0000313" key="9">
    <source>
        <dbReference type="Proteomes" id="UP000179807"/>
    </source>
</evidence>
<feature type="domain" description="Myb-like" evidence="6">
    <location>
        <begin position="81"/>
        <end position="131"/>
    </location>
</feature>
<dbReference type="Gene3D" id="1.10.10.60">
    <property type="entry name" value="Homeodomain-like"/>
    <property type="match status" value="2"/>
</dbReference>
<evidence type="ECO:0000259" key="7">
    <source>
        <dbReference type="PROSITE" id="PS51294"/>
    </source>
</evidence>
<comment type="caution">
    <text evidence="8">The sequence shown here is derived from an EMBL/GenBank/DDBJ whole genome shotgun (WGS) entry which is preliminary data.</text>
</comment>
<dbReference type="OrthoDB" id="2143914at2759"/>
<evidence type="ECO:0000313" key="8">
    <source>
        <dbReference type="EMBL" id="OHT01031.1"/>
    </source>
</evidence>
<proteinExistence type="predicted"/>
<evidence type="ECO:0000259" key="6">
    <source>
        <dbReference type="PROSITE" id="PS50090"/>
    </source>
</evidence>
<dbReference type="InterPro" id="IPR051575">
    <property type="entry name" value="Myb-like_DNA-bd"/>
</dbReference>
<organism evidence="8 9">
    <name type="scientific">Tritrichomonas foetus</name>
    <dbReference type="NCBI Taxonomy" id="1144522"/>
    <lineage>
        <taxon>Eukaryota</taxon>
        <taxon>Metamonada</taxon>
        <taxon>Parabasalia</taxon>
        <taxon>Tritrichomonadida</taxon>
        <taxon>Tritrichomonadidae</taxon>
        <taxon>Tritrichomonas</taxon>
    </lineage>
</organism>
<feature type="domain" description="HTH myb-type" evidence="7">
    <location>
        <begin position="85"/>
        <end position="135"/>
    </location>
</feature>
<dbReference type="Proteomes" id="UP000179807">
    <property type="component" value="Unassembled WGS sequence"/>
</dbReference>
<evidence type="ECO:0000256" key="4">
    <source>
        <dbReference type="ARBA" id="ARBA00023163"/>
    </source>
</evidence>
<gene>
    <name evidence="8" type="ORF">TRFO_07704</name>
</gene>
<evidence type="ECO:0000256" key="3">
    <source>
        <dbReference type="ARBA" id="ARBA00023125"/>
    </source>
</evidence>
<keyword evidence="5" id="KW-0539">Nucleus</keyword>
<dbReference type="InterPro" id="IPR001005">
    <property type="entry name" value="SANT/Myb"/>
</dbReference>
<feature type="domain" description="Myb-like" evidence="6">
    <location>
        <begin position="29"/>
        <end position="80"/>
    </location>
</feature>
<dbReference type="CDD" id="cd00167">
    <property type="entry name" value="SANT"/>
    <property type="match status" value="2"/>
</dbReference>
<dbReference type="EMBL" id="MLAK01000927">
    <property type="protein sequence ID" value="OHT01031.1"/>
    <property type="molecule type" value="Genomic_DNA"/>
</dbReference>
<keyword evidence="3" id="KW-0238">DNA-binding</keyword>
<keyword evidence="1" id="KW-0677">Repeat</keyword>
<keyword evidence="4" id="KW-0804">Transcription</keyword>
<dbReference type="PROSITE" id="PS50090">
    <property type="entry name" value="MYB_LIKE"/>
    <property type="match status" value="2"/>
</dbReference>
<reference evidence="8" key="1">
    <citation type="submission" date="2016-10" db="EMBL/GenBank/DDBJ databases">
        <authorList>
            <person name="Benchimol M."/>
            <person name="Almeida L.G."/>
            <person name="Vasconcelos A.T."/>
            <person name="Perreira-Neves A."/>
            <person name="Rosa I.A."/>
            <person name="Tasca T."/>
            <person name="Bogo M.R."/>
            <person name="de Souza W."/>
        </authorList>
    </citation>
    <scope>NUCLEOTIDE SEQUENCE [LARGE SCALE GENOMIC DNA]</scope>
    <source>
        <strain evidence="8">K</strain>
    </source>
</reference>
<protein>
    <submittedName>
        <fullName evidence="8">Myb-like DNA-binding domain containing protein</fullName>
    </submittedName>
</protein>
<dbReference type="SUPFAM" id="SSF46689">
    <property type="entry name" value="Homeodomain-like"/>
    <property type="match status" value="1"/>
</dbReference>
<dbReference type="GO" id="GO:0042795">
    <property type="term" value="P:snRNA transcription by RNA polymerase II"/>
    <property type="evidence" value="ECO:0007669"/>
    <property type="project" value="TreeGrafter"/>
</dbReference>
<sequence>MMFNGVSARGFSAAGIVAQIPREFAFCFRRNTLKIKFTPEEDNHLLALVEKYGAKDWASISQKMQTRNARQCRERWNNYVNPALRTEPWTHEEDDLLESKYFEYGARWNKISKFFTNRSDNNIRNRWMMIYRRKTKDTPSPISPPSPIQGFQQSSVSSEVKLVPLVEKQPVSSSLDFFMIPDGDQNEIFNNYNDQSFECEDWMQFF</sequence>